<dbReference type="GO" id="GO:0005886">
    <property type="term" value="C:plasma membrane"/>
    <property type="evidence" value="ECO:0007669"/>
    <property type="project" value="UniProtKB-SubCell"/>
</dbReference>
<protein>
    <recommendedName>
        <fullName evidence="13">Leucine-rich repeat-containing N-terminal plant-type domain-containing protein</fullName>
    </recommendedName>
</protein>
<keyword evidence="6" id="KW-0677">Repeat</keyword>
<feature type="region of interest" description="Disordered" evidence="10">
    <location>
        <begin position="300"/>
        <end position="332"/>
    </location>
</feature>
<evidence type="ECO:0000256" key="3">
    <source>
        <dbReference type="ARBA" id="ARBA00022475"/>
    </source>
</evidence>
<keyword evidence="3" id="KW-1003">Cell membrane</keyword>
<evidence type="ECO:0000256" key="12">
    <source>
        <dbReference type="SAM" id="SignalP"/>
    </source>
</evidence>
<dbReference type="InterPro" id="IPR032675">
    <property type="entry name" value="LRR_dom_sf"/>
</dbReference>
<dbReference type="Proteomes" id="UP000289738">
    <property type="component" value="Chromosome B04"/>
</dbReference>
<evidence type="ECO:0000256" key="10">
    <source>
        <dbReference type="SAM" id="MobiDB-lite"/>
    </source>
</evidence>
<proteinExistence type="inferred from homology"/>
<dbReference type="Gene3D" id="3.80.10.10">
    <property type="entry name" value="Ribonuclease Inhibitor"/>
    <property type="match status" value="4"/>
</dbReference>
<feature type="transmembrane region" description="Helical" evidence="11">
    <location>
        <begin position="1275"/>
        <end position="1299"/>
    </location>
</feature>
<feature type="compositionally biased region" description="Acidic residues" evidence="10">
    <location>
        <begin position="315"/>
        <end position="324"/>
    </location>
</feature>
<evidence type="ECO:0000256" key="11">
    <source>
        <dbReference type="SAM" id="Phobius"/>
    </source>
</evidence>
<dbReference type="EMBL" id="SDMP01000014">
    <property type="protein sequence ID" value="RYR15146.1"/>
    <property type="molecule type" value="Genomic_DNA"/>
</dbReference>
<keyword evidence="8 11" id="KW-0472">Membrane</keyword>
<comment type="similarity">
    <text evidence="2">Belongs to the RLP family.</text>
</comment>
<organism evidence="14 15">
    <name type="scientific">Arachis hypogaea</name>
    <name type="common">Peanut</name>
    <dbReference type="NCBI Taxonomy" id="3818"/>
    <lineage>
        <taxon>Eukaryota</taxon>
        <taxon>Viridiplantae</taxon>
        <taxon>Streptophyta</taxon>
        <taxon>Embryophyta</taxon>
        <taxon>Tracheophyta</taxon>
        <taxon>Spermatophyta</taxon>
        <taxon>Magnoliopsida</taxon>
        <taxon>eudicotyledons</taxon>
        <taxon>Gunneridae</taxon>
        <taxon>Pentapetalae</taxon>
        <taxon>rosids</taxon>
        <taxon>fabids</taxon>
        <taxon>Fabales</taxon>
        <taxon>Fabaceae</taxon>
        <taxon>Papilionoideae</taxon>
        <taxon>50 kb inversion clade</taxon>
        <taxon>dalbergioids sensu lato</taxon>
        <taxon>Dalbergieae</taxon>
        <taxon>Pterocarpus clade</taxon>
        <taxon>Arachis</taxon>
    </lineage>
</organism>
<evidence type="ECO:0000256" key="8">
    <source>
        <dbReference type="ARBA" id="ARBA00023136"/>
    </source>
</evidence>
<evidence type="ECO:0000256" key="6">
    <source>
        <dbReference type="ARBA" id="ARBA00022737"/>
    </source>
</evidence>
<evidence type="ECO:0000256" key="1">
    <source>
        <dbReference type="ARBA" id="ARBA00004251"/>
    </source>
</evidence>
<feature type="chain" id="PRO_5019035899" description="Leucine-rich repeat-containing N-terminal plant-type domain-containing protein" evidence="12">
    <location>
        <begin position="25"/>
        <end position="1330"/>
    </location>
</feature>
<accession>A0A444ZLU1</accession>
<keyword evidence="12" id="KW-0732">Signal</keyword>
<dbReference type="STRING" id="3818.A0A444ZLU1"/>
<evidence type="ECO:0000256" key="9">
    <source>
        <dbReference type="ARBA" id="ARBA00023180"/>
    </source>
</evidence>
<feature type="signal peptide" evidence="12">
    <location>
        <begin position="1"/>
        <end position="24"/>
    </location>
</feature>
<dbReference type="FunFam" id="3.80.10.10:FF:000213">
    <property type="entry name" value="Tyrosine-sulfated glycopeptide receptor 1"/>
    <property type="match status" value="1"/>
</dbReference>
<keyword evidence="9" id="KW-0325">Glycoprotein</keyword>
<evidence type="ECO:0000256" key="7">
    <source>
        <dbReference type="ARBA" id="ARBA00022989"/>
    </source>
</evidence>
<keyword evidence="4" id="KW-0433">Leucine-rich repeat</keyword>
<comment type="caution">
    <text evidence="14">The sequence shown here is derived from an EMBL/GenBank/DDBJ whole genome shotgun (WGS) entry which is preliminary data.</text>
</comment>
<dbReference type="Pfam" id="PF00560">
    <property type="entry name" value="LRR_1"/>
    <property type="match status" value="5"/>
</dbReference>
<feature type="transmembrane region" description="Helical" evidence="11">
    <location>
        <begin position="1305"/>
        <end position="1325"/>
    </location>
</feature>
<dbReference type="PANTHER" id="PTHR48062:SF21">
    <property type="entry name" value="RECEPTOR-LIKE PROTEIN 12"/>
    <property type="match status" value="1"/>
</dbReference>
<dbReference type="SUPFAM" id="SSF52058">
    <property type="entry name" value="L domain-like"/>
    <property type="match status" value="3"/>
</dbReference>
<keyword evidence="15" id="KW-1185">Reference proteome</keyword>
<evidence type="ECO:0000256" key="4">
    <source>
        <dbReference type="ARBA" id="ARBA00022614"/>
    </source>
</evidence>
<feature type="domain" description="Leucine-rich repeat-containing N-terminal plant-type" evidence="13">
    <location>
        <begin position="29"/>
        <end position="80"/>
    </location>
</feature>
<dbReference type="InterPro" id="IPR003591">
    <property type="entry name" value="Leu-rich_rpt_typical-subtyp"/>
</dbReference>
<name>A0A444ZLU1_ARAHY</name>
<sequence length="1330" mass="149632">MGTPTTWFASVFFFWVLIIESSLSEGCLKQEKDVLLYMKGRFSDMEPYAYPDLSRLQKWEPYINWVDGTDCCQWKGVRCNAITGRVATLTLLDQNYIYDQPSHFNFSDFLVFEDLKALYIDGIDCCVEDAGIQRRKLRNLEVLELDFESNGACKIEHCFSAISSLKSLRLNVATKATLTGKSFQASWKKISSKLRNLEHLYLSLPYLPNEILPSMKKLTSLRTLNLAGNGLDNKFNFSVELGERGSSADTIDDSSLSGIVRRNIRTTMVGLNMPAEGSQEGSNAELPNADMMQDNVKSHEGSAIRDPMMDPYEVNPDDGDDAGDEPTKIPDEGDKEEEINYYVKRYNIRRTVGYKILENDQLKYDVKCIWFELDCSWNIHISYRRKQENGRLGDTMILILACKYPWVKTIVTWIRRLFMFLAVTFLQLALMHDLIRSDAFENRPDYLHDIPSSVAQQAVLDRILLQISANGVLKPVKFDNPLGLSQLHSLKFLDVLSPLGLNISFPTISPQGTKFSSSLKTLYFNPKNVDANILRSLKAFPSLTMLEISESNFDENVTAGGKYTLATYFAELRNLEHLVLDACFNLQNEFFKSIGALTSLKTLSVNSDIQGFLPEADWSNLKELQELNISYNEFEGPLPSSFVNMTSLQKLDFSGGNQFSGNPAYNLASLTSLEYLDFTGNLFQIPASFSFFANHSYLKFVYGNGSNIIPEPHPSSQTWVPRFQLQELVLPATTQKSIIPFPNFLLSQTELTIVDITGWKLTGEFPNWLLVNNTKMIDFSLGNNFFTSHVKFPSHAIPNIQRIDVSENVISGQILGNNVSSIFPKLNILNMSGNTISGSLPYEFVLMKSLVGLDLSDNDLSGEISSNIPTSSLIRLLKLSKNKFTGKVTSLLALKNLAYLCLDRNFFSGEIPSSLFSDTPLLSYVDLSNNNFVGKLPRLAFNSSMLNEVSMYNNHLEGNIPNEFGRELYALDLSGNNFTGPVPSFKHSVLSVIFLSDNRLTTLPRRMFGDNNDVVILDLSNNEISGTIEDIISIIGVLNILILKGNKLVGNIPNELCNVTSVLSIIDFSHNSLSGPIPKCLGNISFDSPNFFLLKWPNVLDQVIYPPSIVLRRVNFTTKSRTYNYQGTIFAYMSGVDLSNNKFEGNIPAELGNMTGIRAINLSYNDLTGHIPSTLSKLKDIESLDLSFNKLSGNIPSQFTELTSLEVFSVAYNNLSGATPDRNGQFITFDESSYEGNPYLCGPPLRNPCADHSGQPTLPSPSVEGDRDNGFMDMYVFYISMAVSWTMVVLVMVAVFYINPYWRRIWFYFIQVVIDTCYYFVIDYFPRLYL</sequence>
<dbReference type="InterPro" id="IPR051502">
    <property type="entry name" value="RLP_Defense_Trigger"/>
</dbReference>
<keyword evidence="5 11" id="KW-0812">Transmembrane</keyword>
<evidence type="ECO:0000259" key="13">
    <source>
        <dbReference type="Pfam" id="PF08263"/>
    </source>
</evidence>
<keyword evidence="7 11" id="KW-1133">Transmembrane helix</keyword>
<dbReference type="InterPro" id="IPR013210">
    <property type="entry name" value="LRR_N_plant-typ"/>
</dbReference>
<dbReference type="Pfam" id="PF08263">
    <property type="entry name" value="LRRNT_2"/>
    <property type="match status" value="1"/>
</dbReference>
<reference evidence="14 15" key="1">
    <citation type="submission" date="2019-01" db="EMBL/GenBank/DDBJ databases">
        <title>Sequencing of cultivated peanut Arachis hypogaea provides insights into genome evolution and oil improvement.</title>
        <authorList>
            <person name="Chen X."/>
        </authorList>
    </citation>
    <scope>NUCLEOTIDE SEQUENCE [LARGE SCALE GENOMIC DNA]</scope>
    <source>
        <strain evidence="15">cv. Fuhuasheng</strain>
        <tissue evidence="14">Leaves</tissue>
    </source>
</reference>
<evidence type="ECO:0000313" key="14">
    <source>
        <dbReference type="EMBL" id="RYR15146.1"/>
    </source>
</evidence>
<dbReference type="SMART" id="SM00369">
    <property type="entry name" value="LRR_TYP"/>
    <property type="match status" value="8"/>
</dbReference>
<evidence type="ECO:0000256" key="2">
    <source>
        <dbReference type="ARBA" id="ARBA00009592"/>
    </source>
</evidence>
<gene>
    <name evidence="14" type="ORF">Ahy_B04g071869</name>
</gene>
<evidence type="ECO:0000256" key="5">
    <source>
        <dbReference type="ARBA" id="ARBA00022692"/>
    </source>
</evidence>
<dbReference type="PANTHER" id="PTHR48062">
    <property type="entry name" value="RECEPTOR-LIKE PROTEIN 14"/>
    <property type="match status" value="1"/>
</dbReference>
<evidence type="ECO:0000313" key="15">
    <source>
        <dbReference type="Proteomes" id="UP000289738"/>
    </source>
</evidence>
<dbReference type="InterPro" id="IPR001611">
    <property type="entry name" value="Leu-rich_rpt"/>
</dbReference>
<comment type="subcellular location">
    <subcellularLocation>
        <location evidence="1">Cell membrane</location>
        <topology evidence="1">Single-pass type I membrane protein</topology>
    </subcellularLocation>
</comment>